<reference evidence="9 10" key="1">
    <citation type="submission" date="2016-08" db="EMBL/GenBank/DDBJ databases">
        <title>A Parts List for Fungal Cellulosomes Revealed by Comparative Genomics.</title>
        <authorList>
            <consortium name="DOE Joint Genome Institute"/>
            <person name="Haitjema C.H."/>
            <person name="Gilmore S.P."/>
            <person name="Henske J.K."/>
            <person name="Solomon K.V."/>
            <person name="De Groot R."/>
            <person name="Kuo A."/>
            <person name="Mondo S.J."/>
            <person name="Salamov A.A."/>
            <person name="Labutti K."/>
            <person name="Zhao Z."/>
            <person name="Chiniquy J."/>
            <person name="Barry K."/>
            <person name="Brewer H.M."/>
            <person name="Purvine S.O."/>
            <person name="Wright A.T."/>
            <person name="Boxma B."/>
            <person name="Van Alen T."/>
            <person name="Hackstein J.H."/>
            <person name="Baker S.E."/>
            <person name="Grigoriev I.V."/>
            <person name="O'Malley M.A."/>
        </authorList>
    </citation>
    <scope>NUCLEOTIDE SEQUENCE [LARGE SCALE GENOMIC DNA]</scope>
    <source>
        <strain evidence="9 10">S4</strain>
    </source>
</reference>
<evidence type="ECO:0000259" key="8">
    <source>
        <dbReference type="Pfam" id="PF00082"/>
    </source>
</evidence>
<dbReference type="PANTHER" id="PTHR43806:SF66">
    <property type="entry name" value="SERIN ENDOPEPTIDASE"/>
    <property type="match status" value="1"/>
</dbReference>
<protein>
    <submittedName>
        <fullName evidence="9">Subtilisin-like protein</fullName>
    </submittedName>
</protein>
<evidence type="ECO:0000256" key="6">
    <source>
        <dbReference type="RuleBase" id="RU003355"/>
    </source>
</evidence>
<dbReference type="PRINTS" id="PR00723">
    <property type="entry name" value="SUBTILISIN"/>
</dbReference>
<keyword evidence="4 5" id="KW-0720">Serine protease</keyword>
<dbReference type="InterPro" id="IPR023828">
    <property type="entry name" value="Peptidase_S8_Ser-AS"/>
</dbReference>
<dbReference type="InterPro" id="IPR050131">
    <property type="entry name" value="Peptidase_S8_subtilisin-like"/>
</dbReference>
<evidence type="ECO:0000256" key="5">
    <source>
        <dbReference type="PROSITE-ProRule" id="PRU01240"/>
    </source>
</evidence>
<dbReference type="InterPro" id="IPR023827">
    <property type="entry name" value="Peptidase_S8_Asp-AS"/>
</dbReference>
<feature type="chain" id="PRO_5012440587" evidence="7">
    <location>
        <begin position="20"/>
        <end position="776"/>
    </location>
</feature>
<evidence type="ECO:0000313" key="10">
    <source>
        <dbReference type="Proteomes" id="UP000193944"/>
    </source>
</evidence>
<dbReference type="InterPro" id="IPR000209">
    <property type="entry name" value="Peptidase_S8/S53_dom"/>
</dbReference>
<dbReference type="EMBL" id="MCFG01000143">
    <property type="protein sequence ID" value="ORX80524.1"/>
    <property type="molecule type" value="Genomic_DNA"/>
</dbReference>
<feature type="active site" description="Charge relay system" evidence="5">
    <location>
        <position position="499"/>
    </location>
</feature>
<keyword evidence="7" id="KW-0732">Signal</keyword>
<dbReference type="PANTHER" id="PTHR43806">
    <property type="entry name" value="PEPTIDASE S8"/>
    <property type="match status" value="1"/>
</dbReference>
<organism evidence="9 10">
    <name type="scientific">Anaeromyces robustus</name>
    <dbReference type="NCBI Taxonomy" id="1754192"/>
    <lineage>
        <taxon>Eukaryota</taxon>
        <taxon>Fungi</taxon>
        <taxon>Fungi incertae sedis</taxon>
        <taxon>Chytridiomycota</taxon>
        <taxon>Chytridiomycota incertae sedis</taxon>
        <taxon>Neocallimastigomycetes</taxon>
        <taxon>Neocallimastigales</taxon>
        <taxon>Neocallimastigaceae</taxon>
        <taxon>Anaeromyces</taxon>
    </lineage>
</organism>
<feature type="active site" description="Charge relay system" evidence="5">
    <location>
        <position position="272"/>
    </location>
</feature>
<evidence type="ECO:0000256" key="7">
    <source>
        <dbReference type="SAM" id="SignalP"/>
    </source>
</evidence>
<dbReference type="Pfam" id="PF00082">
    <property type="entry name" value="Peptidase_S8"/>
    <property type="match status" value="1"/>
</dbReference>
<sequence length="776" mass="88876">MKNSFLLISIFILINYCIGSYTKNSYFTVAILRDKSDKNYDDESITIQNKINKLVNDKMNEIYKIIEENKDSYILENGEMDEKLNELSKSSSLKKRSDKNVEFIFKNDIRPNNTYNPSNEITKRNKLSSDSSVEYIPFESVLVSYTCPILNYYAINVYLSDVTENIVCNLENVYFCEPVSKIEFLDHQFNKRDNDNNMKINKSNLNEYYDIEAIKKETNWENVEVQPFNFTGFSNPLSLISQGPKVHYGNTYDENYYYPSSAGKGIDIYFMDSGLLLNHEHFDTYEGTPYKRNITCDAYFNQSNQIFYNDEQTQNECWDPSKDHDESSEYKFDYDRPDYPIHGISVASSAGGTLLGVAKKANLHMIAVFDSSNNIVKGLDYILQHGKPHKTVISLSIGTDGKKRAEEDKINELIEKGFIIIVSAGNDNMNCCGYRNTPLSKYDSTIVVGATNSNIINNKYIKSYYSNYGKCVDIHAPGSVVIPLIDSQSVSYKEIDGTSFSTPIVAGVAATIITNEKTLIDMSIKDNIVGFDSSDTPNRFINNGKKINFTPDGGSLSLKCGPLANNAKCINGCCSKDGKCIKFNDELASEQCLIENGCQNDFGYCTTPEKAIEECEKEIMEYDICQIDTNYYDSLSHRCRIISSDKCKMFYERIHTNQTVCTIAKKYKNFEKNISNFDRKKYVTFMYDCEDECDTFLEECYYDGNYNLSNICNNFKTNLCPSFYDYKSNANYGFVCNTSDLPSELYSPDKITNMYNYMKEILKYINNDYEMDAQYK</sequence>
<keyword evidence="10" id="KW-1185">Reference proteome</keyword>
<dbReference type="GO" id="GO:0005615">
    <property type="term" value="C:extracellular space"/>
    <property type="evidence" value="ECO:0007669"/>
    <property type="project" value="TreeGrafter"/>
</dbReference>
<dbReference type="PROSITE" id="PS00136">
    <property type="entry name" value="SUBTILASE_ASP"/>
    <property type="match status" value="1"/>
</dbReference>
<keyword evidence="2 5" id="KW-0645">Protease</keyword>
<comment type="similarity">
    <text evidence="1 5 6">Belongs to the peptidase S8 family.</text>
</comment>
<dbReference type="AlphaFoldDB" id="A0A1Y1X5D3"/>
<name>A0A1Y1X5D3_9FUNG</name>
<dbReference type="SUPFAM" id="SSF52743">
    <property type="entry name" value="Subtilisin-like"/>
    <property type="match status" value="1"/>
</dbReference>
<evidence type="ECO:0000256" key="2">
    <source>
        <dbReference type="ARBA" id="ARBA00022670"/>
    </source>
</evidence>
<dbReference type="GO" id="GO:0006508">
    <property type="term" value="P:proteolysis"/>
    <property type="evidence" value="ECO:0007669"/>
    <property type="project" value="UniProtKB-KW"/>
</dbReference>
<dbReference type="InterPro" id="IPR036852">
    <property type="entry name" value="Peptidase_S8/S53_dom_sf"/>
</dbReference>
<accession>A0A1Y1X5D3</accession>
<feature type="active site" description="Charge relay system" evidence="5">
    <location>
        <position position="342"/>
    </location>
</feature>
<evidence type="ECO:0000256" key="4">
    <source>
        <dbReference type="ARBA" id="ARBA00022825"/>
    </source>
</evidence>
<dbReference type="Gene3D" id="3.40.50.200">
    <property type="entry name" value="Peptidase S8/S53 domain"/>
    <property type="match status" value="1"/>
</dbReference>
<dbReference type="Proteomes" id="UP000193944">
    <property type="component" value="Unassembled WGS sequence"/>
</dbReference>
<feature type="signal peptide" evidence="7">
    <location>
        <begin position="1"/>
        <end position="19"/>
    </location>
</feature>
<dbReference type="STRING" id="1754192.A0A1Y1X5D3"/>
<feature type="domain" description="Peptidase S8/S53" evidence="8">
    <location>
        <begin position="263"/>
        <end position="525"/>
    </location>
</feature>
<dbReference type="OrthoDB" id="206201at2759"/>
<comment type="caution">
    <text evidence="9">The sequence shown here is derived from an EMBL/GenBank/DDBJ whole genome shotgun (WGS) entry which is preliminary data.</text>
</comment>
<dbReference type="PROSITE" id="PS00138">
    <property type="entry name" value="SUBTILASE_SER"/>
    <property type="match status" value="1"/>
</dbReference>
<evidence type="ECO:0000256" key="3">
    <source>
        <dbReference type="ARBA" id="ARBA00022801"/>
    </source>
</evidence>
<dbReference type="GO" id="GO:0004252">
    <property type="term" value="F:serine-type endopeptidase activity"/>
    <property type="evidence" value="ECO:0007669"/>
    <property type="project" value="UniProtKB-UniRule"/>
</dbReference>
<dbReference type="PROSITE" id="PS51892">
    <property type="entry name" value="SUBTILASE"/>
    <property type="match status" value="1"/>
</dbReference>
<gene>
    <name evidence="9" type="ORF">BCR32DRAFT_300101</name>
</gene>
<proteinExistence type="inferred from homology"/>
<evidence type="ECO:0000313" key="9">
    <source>
        <dbReference type="EMBL" id="ORX80524.1"/>
    </source>
</evidence>
<keyword evidence="3 5" id="KW-0378">Hydrolase</keyword>
<dbReference type="InterPro" id="IPR015500">
    <property type="entry name" value="Peptidase_S8_subtilisin-rel"/>
</dbReference>
<evidence type="ECO:0000256" key="1">
    <source>
        <dbReference type="ARBA" id="ARBA00011073"/>
    </source>
</evidence>
<reference evidence="9 10" key="2">
    <citation type="submission" date="2016-08" db="EMBL/GenBank/DDBJ databases">
        <title>Pervasive Adenine N6-methylation of Active Genes in Fungi.</title>
        <authorList>
            <consortium name="DOE Joint Genome Institute"/>
            <person name="Mondo S.J."/>
            <person name="Dannebaum R.O."/>
            <person name="Kuo R.C."/>
            <person name="Labutti K."/>
            <person name="Haridas S."/>
            <person name="Kuo A."/>
            <person name="Salamov A."/>
            <person name="Ahrendt S.R."/>
            <person name="Lipzen A."/>
            <person name="Sullivan W."/>
            <person name="Andreopoulos W.B."/>
            <person name="Clum A."/>
            <person name="Lindquist E."/>
            <person name="Daum C."/>
            <person name="Ramamoorthy G.K."/>
            <person name="Gryganskyi A."/>
            <person name="Culley D."/>
            <person name="Magnuson J.K."/>
            <person name="James T.Y."/>
            <person name="O'Malley M.A."/>
            <person name="Stajich J.E."/>
            <person name="Spatafora J.W."/>
            <person name="Visel A."/>
            <person name="Grigoriev I.V."/>
        </authorList>
    </citation>
    <scope>NUCLEOTIDE SEQUENCE [LARGE SCALE GENOMIC DNA]</scope>
    <source>
        <strain evidence="9 10">S4</strain>
    </source>
</reference>